<gene>
    <name evidence="1" type="ORF">CEXT_314711</name>
</gene>
<dbReference type="Proteomes" id="UP001054945">
    <property type="component" value="Unassembled WGS sequence"/>
</dbReference>
<accession>A0AAV4QM13</accession>
<reference evidence="1 2" key="1">
    <citation type="submission" date="2021-06" db="EMBL/GenBank/DDBJ databases">
        <title>Caerostris extrusa draft genome.</title>
        <authorList>
            <person name="Kono N."/>
            <person name="Arakawa K."/>
        </authorList>
    </citation>
    <scope>NUCLEOTIDE SEQUENCE [LARGE SCALE GENOMIC DNA]</scope>
</reference>
<comment type="caution">
    <text evidence="1">The sequence shown here is derived from an EMBL/GenBank/DDBJ whole genome shotgun (WGS) entry which is preliminary data.</text>
</comment>
<evidence type="ECO:0000313" key="2">
    <source>
        <dbReference type="Proteomes" id="UP001054945"/>
    </source>
</evidence>
<dbReference type="EMBL" id="BPLR01006510">
    <property type="protein sequence ID" value="GIY10354.1"/>
    <property type="molecule type" value="Genomic_DNA"/>
</dbReference>
<sequence length="82" mass="9398">MDTSPDIAPGRYWTLLSRNFIFQACIRPGQYSSWQILRMMNGYQSRYSPGSNLKTLLSRNFHLLGINPDFVSLMLPEGRALS</sequence>
<dbReference type="AlphaFoldDB" id="A0AAV4QM13"/>
<protein>
    <submittedName>
        <fullName evidence="1">Uncharacterized protein</fullName>
    </submittedName>
</protein>
<keyword evidence="2" id="KW-1185">Reference proteome</keyword>
<proteinExistence type="predicted"/>
<organism evidence="1 2">
    <name type="scientific">Caerostris extrusa</name>
    <name type="common">Bark spider</name>
    <name type="synonym">Caerostris bankana</name>
    <dbReference type="NCBI Taxonomy" id="172846"/>
    <lineage>
        <taxon>Eukaryota</taxon>
        <taxon>Metazoa</taxon>
        <taxon>Ecdysozoa</taxon>
        <taxon>Arthropoda</taxon>
        <taxon>Chelicerata</taxon>
        <taxon>Arachnida</taxon>
        <taxon>Araneae</taxon>
        <taxon>Araneomorphae</taxon>
        <taxon>Entelegynae</taxon>
        <taxon>Araneoidea</taxon>
        <taxon>Araneidae</taxon>
        <taxon>Caerostris</taxon>
    </lineage>
</organism>
<name>A0AAV4QM13_CAEEX</name>
<evidence type="ECO:0000313" key="1">
    <source>
        <dbReference type="EMBL" id="GIY10354.1"/>
    </source>
</evidence>